<feature type="region of interest" description="Disordered" evidence="1">
    <location>
        <begin position="245"/>
        <end position="499"/>
    </location>
</feature>
<feature type="transmembrane region" description="Helical" evidence="2">
    <location>
        <begin position="812"/>
        <end position="832"/>
    </location>
</feature>
<sequence length="841" mass="89945">MGIQELCKKFLDYDKIINGEKASTTLEELSKNPQFYEYCPKRTCVTDIDKIGALTTYLFLGINALNNNENAKYFLMWLSDKLFKMHTEKNKTKNPITLDMAYRMYLEKDLGNFRYWSLLNNVKGLKEVNLKHMADFYKLLNHICNTILDYKNNGAESKNLIMNSTNCFNQYLSLYNSVPNCSSYYHLLDNLKDIYDKFKNPVLKEIKNKNPHLAGHIQTLTTPDGVEMRLSLDFKTFDFSDEKCKSKKKKKSPKSKKTDPSSSQSLSVSSSQDKTKLKEPQESGKINQNGPDDSKSKPKGSENSKGNTVGGAGDTSDGKGGKDNKKVGSNSDAGVKSSGVSGGKIDGQGSGASDGSVSVQGDQGTTGTQTRGTSDQGAEDTQVGDTGSGARSINSGAGDGSSSEQGSTDTTKGGVSNGHDGSPGTGTDGGINNQGGSGSQANTGSGKGATDNGQVGSNGGSDSQGGTNSNQGSTVSQVGGTGGGQKPSGDQVATHSSGASSGYWSNWRGINLNITSYLPSFPSIYETQRSMLTSASNKISNAYSTTVTFVKDTYDNTVTTVKDTYNSAVDTVKGTYNSAVTTVQGAYNATTNYVGGVVNRVTNQLNSFGTSTSGDNQSGASGTGSGLSTGNSPSNTPPLPSSPTPPVTTQSQPPLTSTNTQSTISQPQSGTTQDSSQIKDQNSGPDPVQSHDTNSSTDPSKTINGDTTGTVVKMNEKTSICCIASNKKCDLMGIGIIGISIFAFLAIMYKYLSLGWTSKSKRKKTIKKVINSIGGKRPVQIIIKSYDRNKDLKPIINSVGRKKYSLLNIYKLMQADPIPFINLFFLLIFFVYKRKYDFLEL</sequence>
<feature type="compositionally biased region" description="Low complexity" evidence="1">
    <location>
        <begin position="327"/>
        <end position="339"/>
    </location>
</feature>
<protein>
    <recommendedName>
        <fullName evidence="5">PIR protein CIR protein</fullName>
    </recommendedName>
</protein>
<evidence type="ECO:0000256" key="2">
    <source>
        <dbReference type="SAM" id="Phobius"/>
    </source>
</evidence>
<feature type="compositionally biased region" description="Gly residues" evidence="1">
    <location>
        <begin position="340"/>
        <end position="352"/>
    </location>
</feature>
<dbReference type="Pfam" id="PF06022">
    <property type="entry name" value="Cir_Bir_Yir"/>
    <property type="match status" value="1"/>
</dbReference>
<evidence type="ECO:0000256" key="1">
    <source>
        <dbReference type="SAM" id="MobiDB-lite"/>
    </source>
</evidence>
<feature type="compositionally biased region" description="Basic residues" evidence="1">
    <location>
        <begin position="245"/>
        <end position="255"/>
    </location>
</feature>
<organism evidence="3 4">
    <name type="scientific">Plasmodium vinckei vinckei</name>
    <dbReference type="NCBI Taxonomy" id="54757"/>
    <lineage>
        <taxon>Eukaryota</taxon>
        <taxon>Sar</taxon>
        <taxon>Alveolata</taxon>
        <taxon>Apicomplexa</taxon>
        <taxon>Aconoidasida</taxon>
        <taxon>Haemosporida</taxon>
        <taxon>Plasmodiidae</taxon>
        <taxon>Plasmodium</taxon>
        <taxon>Plasmodium (Vinckeia)</taxon>
    </lineage>
</organism>
<proteinExistence type="predicted"/>
<keyword evidence="2" id="KW-0472">Membrane</keyword>
<feature type="compositionally biased region" description="Basic and acidic residues" evidence="1">
    <location>
        <begin position="292"/>
        <end position="302"/>
    </location>
</feature>
<dbReference type="Proteomes" id="UP000030681">
    <property type="component" value="Unassembled WGS sequence"/>
</dbReference>
<feature type="compositionally biased region" description="Polar residues" evidence="1">
    <location>
        <begin position="608"/>
        <end position="617"/>
    </location>
</feature>
<evidence type="ECO:0000313" key="4">
    <source>
        <dbReference type="Proteomes" id="UP000030681"/>
    </source>
</evidence>
<dbReference type="Gene3D" id="1.20.120.20">
    <property type="entry name" value="Apolipoprotein"/>
    <property type="match status" value="1"/>
</dbReference>
<evidence type="ECO:0000313" key="3">
    <source>
        <dbReference type="EMBL" id="KEG00209.1"/>
    </source>
</evidence>
<feature type="compositionally biased region" description="Basic and acidic residues" evidence="1">
    <location>
        <begin position="273"/>
        <end position="282"/>
    </location>
</feature>
<feature type="compositionally biased region" description="Low complexity" evidence="1">
    <location>
        <begin position="260"/>
        <end position="272"/>
    </location>
</feature>
<feature type="compositionally biased region" description="Polar residues" evidence="1">
    <location>
        <begin position="383"/>
        <end position="414"/>
    </location>
</feature>
<gene>
    <name evidence="3" type="ORF">YYE_04936</name>
</gene>
<name>A0A081I951_PLAVN</name>
<feature type="compositionally biased region" description="Polar residues" evidence="1">
    <location>
        <begin position="664"/>
        <end position="708"/>
    </location>
</feature>
<feature type="compositionally biased region" description="Gly residues" evidence="1">
    <location>
        <begin position="421"/>
        <end position="438"/>
    </location>
</feature>
<evidence type="ECO:0008006" key="5">
    <source>
        <dbReference type="Google" id="ProtNLM"/>
    </source>
</evidence>
<feature type="compositionally biased region" description="Pro residues" evidence="1">
    <location>
        <begin position="635"/>
        <end position="646"/>
    </location>
</feature>
<keyword evidence="2" id="KW-1133">Transmembrane helix</keyword>
<reference evidence="3 4" key="1">
    <citation type="submission" date="2013-02" db="EMBL/GenBank/DDBJ databases">
        <title>The Genome Sequence of Plasmodium vinckei vinckei.</title>
        <authorList>
            <consortium name="The Broad Institute Genome Sequencing Platform"/>
            <consortium name="The Broad Institute Genome Sequencing Center for Infectious Disease"/>
            <person name="Neafsey D."/>
            <person name="Cheeseman I."/>
            <person name="Volkman S."/>
            <person name="Adams J."/>
            <person name="Walker B."/>
            <person name="Young S.K."/>
            <person name="Zeng Q."/>
            <person name="Gargeya S."/>
            <person name="Fitzgerald M."/>
            <person name="Haas B."/>
            <person name="Abouelleil A."/>
            <person name="Alvarado L."/>
            <person name="Arachchi H.M."/>
            <person name="Berlin A.M."/>
            <person name="Chapman S.B."/>
            <person name="Dewar J."/>
            <person name="Goldberg J."/>
            <person name="Griggs A."/>
            <person name="Gujja S."/>
            <person name="Hansen M."/>
            <person name="Howarth C."/>
            <person name="Imamovic A."/>
            <person name="Larimer J."/>
            <person name="McCowan C."/>
            <person name="Murphy C."/>
            <person name="Neiman D."/>
            <person name="Pearson M."/>
            <person name="Priest M."/>
            <person name="Roberts A."/>
            <person name="Saif S."/>
            <person name="Shea T."/>
            <person name="Sisk P."/>
            <person name="Sykes S."/>
            <person name="Wortman J."/>
            <person name="Nusbaum C."/>
            <person name="Birren B."/>
        </authorList>
    </citation>
    <scope>NUCLEOTIDE SEQUENCE [LARGE SCALE GENOMIC DNA]</scope>
    <source>
        <strain evidence="4">vinckei</strain>
    </source>
</reference>
<feature type="compositionally biased region" description="Low complexity" evidence="1">
    <location>
        <begin position="647"/>
        <end position="663"/>
    </location>
</feature>
<feature type="compositionally biased region" description="Low complexity" evidence="1">
    <location>
        <begin position="360"/>
        <end position="376"/>
    </location>
</feature>
<dbReference type="AlphaFoldDB" id="A0A081I951"/>
<feature type="transmembrane region" description="Helical" evidence="2">
    <location>
        <begin position="731"/>
        <end position="752"/>
    </location>
</feature>
<feature type="compositionally biased region" description="Basic and acidic residues" evidence="1">
    <location>
        <begin position="316"/>
        <end position="326"/>
    </location>
</feature>
<dbReference type="InterPro" id="IPR006477">
    <property type="entry name" value="Yir_bir_cir"/>
</dbReference>
<dbReference type="EMBL" id="KL446961">
    <property type="protein sequence ID" value="KEG00209.1"/>
    <property type="molecule type" value="Genomic_DNA"/>
</dbReference>
<accession>A0A081I951</accession>
<feature type="region of interest" description="Disordered" evidence="1">
    <location>
        <begin position="608"/>
        <end position="708"/>
    </location>
</feature>
<keyword evidence="2" id="KW-0812">Transmembrane</keyword>